<dbReference type="AlphaFoldDB" id="A0AA91VCS5"/>
<dbReference type="PROSITE" id="PS50011">
    <property type="entry name" value="PROTEIN_KINASE_DOM"/>
    <property type="match status" value="1"/>
</dbReference>
<name>A0AA91VCS5_9BACI</name>
<dbReference type="SUPFAM" id="SSF56112">
    <property type="entry name" value="Protein kinase-like (PK-like)"/>
    <property type="match status" value="1"/>
</dbReference>
<reference evidence="3 4" key="1">
    <citation type="submission" date="2017-09" db="EMBL/GenBank/DDBJ databases">
        <title>Large-scale bioinformatics analysis of Bacillus genomes uncovers conserved roles of natural products in bacterial physiology.</title>
        <authorList>
            <consortium name="Agbiome Team Llc"/>
            <person name="Bleich R.M."/>
            <person name="Grubbs K.J."/>
            <person name="Santa Maria K.C."/>
            <person name="Allen S.E."/>
            <person name="Farag S."/>
            <person name="Shank E.A."/>
            <person name="Bowers A."/>
        </authorList>
    </citation>
    <scope>NUCLEOTIDE SEQUENCE [LARGE SCALE GENOMIC DNA]</scope>
    <source>
        <strain evidence="3 4">AFS092012</strain>
    </source>
</reference>
<sequence length="318" mass="37648">MINLEKKILKLMNEIYPVDFIKVKSVTNEMYQCIAEQGDYFVRITNYKTYEEQLEEVKYTDFLYREGLGVPPIITSLNGKLVEKITLDRELFIVLYKAASGIHLPKSQWNSSVLKKLGQQIGRLHRLSKKFENIEPIKHINDWYDNEEYSFLTYIPKEEGIIREFAHEVLSSIKKLPKSPSNYGLIHGDLWLENILVENDLNLTMIDFQDCEKHFYIFDLAVPIYSAMEYSFVGNGNIVDYGNSITQAIVDGYREENEISKEMIDKLPLFIKLKEVFEYSLMHMYWNKEELTEEQVRIMNLYRIRIENNYPFLNIQLK</sequence>
<proteinExistence type="inferred from homology"/>
<dbReference type="PANTHER" id="PTHR21064">
    <property type="entry name" value="AMINOGLYCOSIDE PHOSPHOTRANSFERASE DOMAIN-CONTAINING PROTEIN-RELATED"/>
    <property type="match status" value="1"/>
</dbReference>
<dbReference type="GO" id="GO:0005524">
    <property type="term" value="F:ATP binding"/>
    <property type="evidence" value="ECO:0007669"/>
    <property type="project" value="InterPro"/>
</dbReference>
<keyword evidence="3" id="KW-0418">Kinase</keyword>
<dbReference type="GO" id="GO:0004672">
    <property type="term" value="F:protein kinase activity"/>
    <property type="evidence" value="ECO:0007669"/>
    <property type="project" value="InterPro"/>
</dbReference>
<evidence type="ECO:0000313" key="3">
    <source>
        <dbReference type="EMBL" id="PED82549.1"/>
    </source>
</evidence>
<dbReference type="InterPro" id="IPR000719">
    <property type="entry name" value="Prot_kinase_dom"/>
</dbReference>
<organism evidence="3 4">
    <name type="scientific">Bacillus pseudomycoides</name>
    <dbReference type="NCBI Taxonomy" id="64104"/>
    <lineage>
        <taxon>Bacteria</taxon>
        <taxon>Bacillati</taxon>
        <taxon>Bacillota</taxon>
        <taxon>Bacilli</taxon>
        <taxon>Bacillales</taxon>
        <taxon>Bacillaceae</taxon>
        <taxon>Bacillus</taxon>
        <taxon>Bacillus cereus group</taxon>
    </lineage>
</organism>
<comment type="similarity">
    <text evidence="1">Belongs to the pseudomonas-type ThrB family.</text>
</comment>
<evidence type="ECO:0000313" key="4">
    <source>
        <dbReference type="Proteomes" id="UP000221020"/>
    </source>
</evidence>
<accession>A0AA91VCS5</accession>
<evidence type="ECO:0000259" key="2">
    <source>
        <dbReference type="PROSITE" id="PS50011"/>
    </source>
</evidence>
<gene>
    <name evidence="3" type="ORF">CON65_11395</name>
</gene>
<dbReference type="Gene3D" id="3.90.1200.10">
    <property type="match status" value="1"/>
</dbReference>
<keyword evidence="3" id="KW-0808">Transferase</keyword>
<dbReference type="GO" id="GO:0009088">
    <property type="term" value="P:threonine biosynthetic process"/>
    <property type="evidence" value="ECO:0007669"/>
    <property type="project" value="TreeGrafter"/>
</dbReference>
<comment type="caution">
    <text evidence="3">The sequence shown here is derived from an EMBL/GenBank/DDBJ whole genome shotgun (WGS) entry which is preliminary data.</text>
</comment>
<dbReference type="PANTHER" id="PTHR21064:SF6">
    <property type="entry name" value="AMINOGLYCOSIDE PHOSPHOTRANSFERASE DOMAIN-CONTAINING PROTEIN"/>
    <property type="match status" value="1"/>
</dbReference>
<dbReference type="InterPro" id="IPR002575">
    <property type="entry name" value="Aminoglycoside_PTrfase"/>
</dbReference>
<dbReference type="Proteomes" id="UP000221020">
    <property type="component" value="Unassembled WGS sequence"/>
</dbReference>
<protein>
    <submittedName>
        <fullName evidence="3">Protein kinase</fullName>
    </submittedName>
</protein>
<dbReference type="RefSeq" id="WP_097899783.1">
    <property type="nucleotide sequence ID" value="NZ_NVOR01000032.1"/>
</dbReference>
<dbReference type="InterPro" id="IPR011009">
    <property type="entry name" value="Kinase-like_dom_sf"/>
</dbReference>
<feature type="domain" description="Protein kinase" evidence="2">
    <location>
        <begin position="9"/>
        <end position="318"/>
    </location>
</feature>
<evidence type="ECO:0000256" key="1">
    <source>
        <dbReference type="ARBA" id="ARBA00038240"/>
    </source>
</evidence>
<dbReference type="GO" id="GO:0004413">
    <property type="term" value="F:homoserine kinase activity"/>
    <property type="evidence" value="ECO:0007669"/>
    <property type="project" value="TreeGrafter"/>
</dbReference>
<dbReference type="InterPro" id="IPR050249">
    <property type="entry name" value="Pseudomonas-type_ThrB"/>
</dbReference>
<dbReference type="EMBL" id="NVOR01000032">
    <property type="protein sequence ID" value="PED82549.1"/>
    <property type="molecule type" value="Genomic_DNA"/>
</dbReference>
<dbReference type="Pfam" id="PF01636">
    <property type="entry name" value="APH"/>
    <property type="match status" value="1"/>
</dbReference>